<evidence type="ECO:0000256" key="2">
    <source>
        <dbReference type="RuleBase" id="RU003860"/>
    </source>
</evidence>
<reference evidence="3 4" key="1">
    <citation type="submission" date="2019-01" db="EMBL/GenBank/DDBJ databases">
        <authorList>
            <person name="Sayadi A."/>
        </authorList>
    </citation>
    <scope>NUCLEOTIDE SEQUENCE [LARGE SCALE GENOMIC DNA]</scope>
</reference>
<dbReference type="PIRSF" id="PIRSF003113">
    <property type="entry name" value="BolA"/>
    <property type="match status" value="1"/>
</dbReference>
<dbReference type="PANTHER" id="PTHR46188:SF1">
    <property type="entry name" value="BOLA-LIKE PROTEIN 3"/>
    <property type="match status" value="1"/>
</dbReference>
<protein>
    <recommendedName>
        <fullName evidence="5">BolA-like protein</fullName>
    </recommendedName>
</protein>
<dbReference type="SUPFAM" id="SSF82657">
    <property type="entry name" value="BolA-like"/>
    <property type="match status" value="1"/>
</dbReference>
<accession>A0A653BQP2</accession>
<dbReference type="AlphaFoldDB" id="A0A653BQP2"/>
<evidence type="ECO:0008006" key="5">
    <source>
        <dbReference type="Google" id="ProtNLM"/>
    </source>
</evidence>
<evidence type="ECO:0000313" key="4">
    <source>
        <dbReference type="Proteomes" id="UP000410492"/>
    </source>
</evidence>
<evidence type="ECO:0000313" key="3">
    <source>
        <dbReference type="EMBL" id="VEN37882.1"/>
    </source>
</evidence>
<comment type="similarity">
    <text evidence="1 2">Belongs to the BolA/IbaG family.</text>
</comment>
<dbReference type="InterPro" id="IPR036065">
    <property type="entry name" value="BolA-like_sf"/>
</dbReference>
<name>A0A653BQP2_CALMS</name>
<organism evidence="3 4">
    <name type="scientific">Callosobruchus maculatus</name>
    <name type="common">Southern cowpea weevil</name>
    <name type="synonym">Pulse bruchid</name>
    <dbReference type="NCBI Taxonomy" id="64391"/>
    <lineage>
        <taxon>Eukaryota</taxon>
        <taxon>Metazoa</taxon>
        <taxon>Ecdysozoa</taxon>
        <taxon>Arthropoda</taxon>
        <taxon>Hexapoda</taxon>
        <taxon>Insecta</taxon>
        <taxon>Pterygota</taxon>
        <taxon>Neoptera</taxon>
        <taxon>Endopterygota</taxon>
        <taxon>Coleoptera</taxon>
        <taxon>Polyphaga</taxon>
        <taxon>Cucujiformia</taxon>
        <taxon>Chrysomeloidea</taxon>
        <taxon>Chrysomelidae</taxon>
        <taxon>Bruchinae</taxon>
        <taxon>Bruchini</taxon>
        <taxon>Callosobruchus</taxon>
    </lineage>
</organism>
<dbReference type="Pfam" id="PF01722">
    <property type="entry name" value="BolA"/>
    <property type="match status" value="1"/>
</dbReference>
<dbReference type="PANTHER" id="PTHR46188">
    <property type="entry name" value="BOLA-LIKE PROTEIN 3"/>
    <property type="match status" value="1"/>
</dbReference>
<dbReference type="Gene3D" id="3.30.300.90">
    <property type="entry name" value="BolA-like"/>
    <property type="match status" value="1"/>
</dbReference>
<keyword evidence="4" id="KW-1185">Reference proteome</keyword>
<dbReference type="OrthoDB" id="203381at2759"/>
<dbReference type="InterPro" id="IPR052275">
    <property type="entry name" value="Mt_Fe-S_assembly_factor"/>
</dbReference>
<dbReference type="Proteomes" id="UP000410492">
    <property type="component" value="Unassembled WGS sequence"/>
</dbReference>
<dbReference type="InterPro" id="IPR002634">
    <property type="entry name" value="BolA"/>
</dbReference>
<sequence length="45" mass="5258">MFNIYVETKEFSGLNITKQHKLVYETLKEQIGKIHGLHVETKAIK</sequence>
<evidence type="ECO:0000256" key="1">
    <source>
        <dbReference type="ARBA" id="ARBA00005578"/>
    </source>
</evidence>
<dbReference type="EMBL" id="CAACVG010003852">
    <property type="protein sequence ID" value="VEN37882.1"/>
    <property type="molecule type" value="Genomic_DNA"/>
</dbReference>
<dbReference type="GO" id="GO:0005759">
    <property type="term" value="C:mitochondrial matrix"/>
    <property type="evidence" value="ECO:0007669"/>
    <property type="project" value="TreeGrafter"/>
</dbReference>
<gene>
    <name evidence="3" type="ORF">CALMAC_LOCUS2968</name>
</gene>
<proteinExistence type="inferred from homology"/>